<organism evidence="3 4">
    <name type="scientific">Paraburkholderia tropica</name>
    <dbReference type="NCBI Taxonomy" id="92647"/>
    <lineage>
        <taxon>Bacteria</taxon>
        <taxon>Pseudomonadati</taxon>
        <taxon>Pseudomonadota</taxon>
        <taxon>Betaproteobacteria</taxon>
        <taxon>Burkholderiales</taxon>
        <taxon>Burkholderiaceae</taxon>
        <taxon>Paraburkholderia</taxon>
    </lineage>
</organism>
<comment type="caution">
    <text evidence="3">The sequence shown here is derived from an EMBL/GenBank/DDBJ whole genome shotgun (WGS) entry which is preliminary data.</text>
</comment>
<dbReference type="AlphaFoldDB" id="A0AAQ1GGS6"/>
<dbReference type="EMBL" id="FNZM01000009">
    <property type="protein sequence ID" value="SEJ83437.1"/>
    <property type="molecule type" value="Genomic_DNA"/>
</dbReference>
<dbReference type="GO" id="GO:0000731">
    <property type="term" value="P:DNA synthesis involved in DNA repair"/>
    <property type="evidence" value="ECO:0007669"/>
    <property type="project" value="TreeGrafter"/>
</dbReference>
<dbReference type="InterPro" id="IPR041685">
    <property type="entry name" value="AAA_GajA/Old/RecF-like"/>
</dbReference>
<evidence type="ECO:0000313" key="3">
    <source>
        <dbReference type="EMBL" id="SEJ83437.1"/>
    </source>
</evidence>
<dbReference type="FunFam" id="3.40.50.300:FF:002708">
    <property type="entry name" value="FeS assembly ATPase SufC"/>
    <property type="match status" value="1"/>
</dbReference>
<dbReference type="Gene3D" id="3.40.50.300">
    <property type="entry name" value="P-loop containing nucleotide triphosphate hydrolases"/>
    <property type="match status" value="2"/>
</dbReference>
<dbReference type="Pfam" id="PF13304">
    <property type="entry name" value="AAA_21"/>
    <property type="match status" value="1"/>
</dbReference>
<evidence type="ECO:0000313" key="4">
    <source>
        <dbReference type="Proteomes" id="UP000183529"/>
    </source>
</evidence>
<dbReference type="SUPFAM" id="SSF52540">
    <property type="entry name" value="P-loop containing nucleoside triphosphate hydrolases"/>
    <property type="match status" value="1"/>
</dbReference>
<dbReference type="InterPro" id="IPR027417">
    <property type="entry name" value="P-loop_NTPase"/>
</dbReference>
<dbReference type="Pfam" id="PF13175">
    <property type="entry name" value="AAA_15"/>
    <property type="match status" value="1"/>
</dbReference>
<evidence type="ECO:0000259" key="2">
    <source>
        <dbReference type="Pfam" id="PF13304"/>
    </source>
</evidence>
<dbReference type="GO" id="GO:0006302">
    <property type="term" value="P:double-strand break repair"/>
    <property type="evidence" value="ECO:0007669"/>
    <property type="project" value="TreeGrafter"/>
</dbReference>
<reference evidence="3 4" key="1">
    <citation type="submission" date="2016-10" db="EMBL/GenBank/DDBJ databases">
        <authorList>
            <person name="Varghese N."/>
            <person name="Submissions S."/>
        </authorList>
    </citation>
    <scope>NUCLEOTIDE SEQUENCE [LARGE SCALE GENOMIC DNA]</scope>
    <source>
        <strain evidence="3 4">LMG 22274</strain>
    </source>
</reference>
<dbReference type="GO" id="GO:0016887">
    <property type="term" value="F:ATP hydrolysis activity"/>
    <property type="evidence" value="ECO:0007669"/>
    <property type="project" value="InterPro"/>
</dbReference>
<dbReference type="InterPro" id="IPR014555">
    <property type="entry name" value="RecF-like"/>
</dbReference>
<feature type="domain" description="Endonuclease GajA/Old nuclease/RecF-like AAA" evidence="1">
    <location>
        <begin position="1"/>
        <end position="45"/>
    </location>
</feature>
<dbReference type="PIRSF" id="PIRSF029347">
    <property type="entry name" value="RecF"/>
    <property type="match status" value="1"/>
</dbReference>
<protein>
    <submittedName>
        <fullName evidence="3">Predicted ATPase</fullName>
    </submittedName>
</protein>
<name>A0AAQ1GGS6_9BURK</name>
<dbReference type="GO" id="GO:0005524">
    <property type="term" value="F:ATP binding"/>
    <property type="evidence" value="ECO:0007669"/>
    <property type="project" value="InterPro"/>
</dbReference>
<dbReference type="RefSeq" id="WP_074984147.1">
    <property type="nucleotide sequence ID" value="NZ_CADFGN010000009.1"/>
</dbReference>
<dbReference type="Proteomes" id="UP000183529">
    <property type="component" value="Unassembled WGS sequence"/>
</dbReference>
<gene>
    <name evidence="3" type="ORF">SAMN05216550_10977</name>
</gene>
<dbReference type="PANTHER" id="PTHR32182">
    <property type="entry name" value="DNA REPLICATION AND REPAIR PROTEIN RECF"/>
    <property type="match status" value="1"/>
</dbReference>
<proteinExistence type="predicted"/>
<evidence type="ECO:0000259" key="1">
    <source>
        <dbReference type="Pfam" id="PF13175"/>
    </source>
</evidence>
<dbReference type="PANTHER" id="PTHR32182:SF25">
    <property type="entry name" value="SLR1056 PROTEIN"/>
    <property type="match status" value="1"/>
</dbReference>
<feature type="domain" description="ATPase AAA-type core" evidence="2">
    <location>
        <begin position="256"/>
        <end position="355"/>
    </location>
</feature>
<dbReference type="FunFam" id="3.40.50.300:FF:002534">
    <property type="entry name" value="Putative RecF protein"/>
    <property type="match status" value="1"/>
</dbReference>
<sequence>MLTTLAIANYRSLRELIVPLGSLNVITGPNGSGKSNLYRALRLLALTARGGVIPSLAREGGLQSTLWAGPERFSRAVSAGEHAVQGTVRKDAVSLKLGFAGETFGYAIDLGLPPPASTSQFALDPVIKRECIWSGPILRPSALLVDRQGPMIRIRGEGGGRGGSDDWTTLAQPVASFDSMMTEFADPRSAPEMIAVREQIRSWRFYDHFRTDVQAAARQVQIGTHSPVLSDDGANLAAALQTIREIGDGAALDAAIGDAFPGARAEIVNHEGRFEVALRQDGLLRPLRGAELSDGTLRYLLLAAALLSPRPPALLVLDEPETSLHPDLLPSLARLIARASTQSQVLVVSHAPRLVAALEREAGSQSIVLERRLGATALADEDAHDVPAWKWPSR</sequence>
<accession>A0AAQ1GGS6</accession>
<dbReference type="InterPro" id="IPR003959">
    <property type="entry name" value="ATPase_AAA_core"/>
</dbReference>